<evidence type="ECO:0000256" key="1">
    <source>
        <dbReference type="SAM" id="SignalP"/>
    </source>
</evidence>
<evidence type="ECO:0000259" key="2">
    <source>
        <dbReference type="PROSITE" id="PS50933"/>
    </source>
</evidence>
<feature type="domain" description="CHRD" evidence="2">
    <location>
        <begin position="25"/>
        <end position="149"/>
    </location>
</feature>
<evidence type="ECO:0000313" key="3">
    <source>
        <dbReference type="EMBL" id="GGJ26471.1"/>
    </source>
</evidence>
<reference evidence="4" key="1">
    <citation type="journal article" date="2019" name="Int. J. Syst. Evol. Microbiol.">
        <title>The Global Catalogue of Microorganisms (GCM) 10K type strain sequencing project: providing services to taxonomists for standard genome sequencing and annotation.</title>
        <authorList>
            <consortium name="The Broad Institute Genomics Platform"/>
            <consortium name="The Broad Institute Genome Sequencing Center for Infectious Disease"/>
            <person name="Wu L."/>
            <person name="Ma J."/>
        </authorList>
    </citation>
    <scope>NUCLEOTIDE SEQUENCE [LARGE SCALE GENOMIC DNA]</scope>
    <source>
        <strain evidence="4">JCM 14370</strain>
    </source>
</reference>
<name>A0ABQ2CW29_9DEIO</name>
<organism evidence="3 4">
    <name type="scientific">Deinococcus roseus</name>
    <dbReference type="NCBI Taxonomy" id="392414"/>
    <lineage>
        <taxon>Bacteria</taxon>
        <taxon>Thermotogati</taxon>
        <taxon>Deinococcota</taxon>
        <taxon>Deinococci</taxon>
        <taxon>Deinococcales</taxon>
        <taxon>Deinococcaceae</taxon>
        <taxon>Deinococcus</taxon>
    </lineage>
</organism>
<dbReference type="EMBL" id="BMOD01000002">
    <property type="protein sequence ID" value="GGJ26471.1"/>
    <property type="molecule type" value="Genomic_DNA"/>
</dbReference>
<keyword evidence="1" id="KW-0732">Signal</keyword>
<dbReference type="RefSeq" id="WP_189001023.1">
    <property type="nucleotide sequence ID" value="NZ_BMOD01000002.1"/>
</dbReference>
<dbReference type="PROSITE" id="PS51257">
    <property type="entry name" value="PROKAR_LIPOPROTEIN"/>
    <property type="match status" value="1"/>
</dbReference>
<keyword evidence="4" id="KW-1185">Reference proteome</keyword>
<feature type="signal peptide" evidence="1">
    <location>
        <begin position="1"/>
        <end position="21"/>
    </location>
</feature>
<proteinExistence type="predicted"/>
<dbReference type="Proteomes" id="UP000632222">
    <property type="component" value="Unassembled WGS sequence"/>
</dbReference>
<dbReference type="Pfam" id="PF07452">
    <property type="entry name" value="CHRD"/>
    <property type="match status" value="1"/>
</dbReference>
<dbReference type="SMART" id="SM00754">
    <property type="entry name" value="CHRD"/>
    <property type="match status" value="1"/>
</dbReference>
<comment type="caution">
    <text evidence="3">The sequence shown here is derived from an EMBL/GenBank/DDBJ whole genome shotgun (WGS) entry which is preliminary data.</text>
</comment>
<dbReference type="PROSITE" id="PS50933">
    <property type="entry name" value="CHRD"/>
    <property type="match status" value="1"/>
</dbReference>
<protein>
    <recommendedName>
        <fullName evidence="2">CHRD domain-containing protein</fullName>
    </recommendedName>
</protein>
<feature type="chain" id="PRO_5046810124" description="CHRD domain-containing protein" evidence="1">
    <location>
        <begin position="22"/>
        <end position="149"/>
    </location>
</feature>
<gene>
    <name evidence="3" type="ORF">GCM10008938_10820</name>
</gene>
<dbReference type="InterPro" id="IPR010895">
    <property type="entry name" value="CHRD"/>
</dbReference>
<sequence>MHARTLAFGVFSLILASCAQQVPVAAPVFLAKLSGNNVVPAVSGDAWGFANASFDGTSMVINGNYYRLSGKATSIELRKAKVGQNSATVVCALDIKEDTSKVGNGTFSKTCTVKDQGIQEDLLKTGQYYVTVSTASHTDGELRGQLGYE</sequence>
<accession>A0ABQ2CW29</accession>
<evidence type="ECO:0000313" key="4">
    <source>
        <dbReference type="Proteomes" id="UP000632222"/>
    </source>
</evidence>